<sequence>MLAKLPLDSPLWLEFDASFSTEQALDALREVLTRRQLGESWDELRSELLHQGTVYDITSAAIPHLVDLAPALSVEERAELWTEIGFWVTAGADYYEGPVADGLQESLTAALAVAEAGALDVFRERAGLGDSYFALACVTLAGHPSGGAMWSFLSPGEGYVTLTCPSCQEQDEVDGFGDPLGPPCAPPVVPDLTADARNVPGWTSLAAEIEAAPELFGPGWDGFARVAAVVARAGVPETTPPAAVWCLVAAMVALRGNVAWARTISRLAGHYQCVSCEDVYSIGDLVAEDEFAEPVAADGLDPATFADAGGFRPAPGGWPVAPAPAVVTRWRASTGPVDTLAVATLPTGASIVAGAGPSGLHRWDLDTGAPLPVAAGAAVSGSAVVTSPDGRTLVVAGGERLHRWDALTGDDLTPRPAAIRVLAPAVIPAPTHGRHPEDPAWLAGLRTGRTVLVTGDADGAVRLWDPFTAEPLGELYRTDEIHAMTSVPDRSFGDQVVTLSGELTVDVWSSAAVTGKRSSMAPPATRLAAIGHESLADVAGAPGGILLADTNGLVSLWTTFGVRLGDPLPPDPDHTGVVAVAAPTTRDGTLVVATASAPDATLRLWTPSTGGVTLLDLDAPPRALHAAGALLVVATDTEVLALALE</sequence>
<comment type="caution">
    <text evidence="2">The sequence shown here is derived from an EMBL/GenBank/DDBJ whole genome shotgun (WGS) entry which is preliminary data.</text>
</comment>
<dbReference type="InterPro" id="IPR015943">
    <property type="entry name" value="WD40/YVTN_repeat-like_dom_sf"/>
</dbReference>
<dbReference type="PANTHER" id="PTHR19879:SF9">
    <property type="entry name" value="TRANSCRIPTION INITIATION FACTOR TFIID SUBUNIT 5"/>
    <property type="match status" value="1"/>
</dbReference>
<dbReference type="Gene3D" id="2.130.10.10">
    <property type="entry name" value="YVTN repeat-like/Quinoprotein amine dehydrogenase"/>
    <property type="match status" value="2"/>
</dbReference>
<protein>
    <recommendedName>
        <fullName evidence="4">WD40 repeat protein</fullName>
    </recommendedName>
</protein>
<proteinExistence type="predicted"/>
<evidence type="ECO:0000313" key="2">
    <source>
        <dbReference type="EMBL" id="GAA0235203.1"/>
    </source>
</evidence>
<feature type="repeat" description="WD" evidence="1">
    <location>
        <begin position="452"/>
        <end position="465"/>
    </location>
</feature>
<dbReference type="InterPro" id="IPR011047">
    <property type="entry name" value="Quinoprotein_ADH-like_sf"/>
</dbReference>
<keyword evidence="1" id="KW-0853">WD repeat</keyword>
<dbReference type="EMBL" id="BAAAGX010000007">
    <property type="protein sequence ID" value="GAA0235203.1"/>
    <property type="molecule type" value="Genomic_DNA"/>
</dbReference>
<dbReference type="RefSeq" id="WP_344648521.1">
    <property type="nucleotide sequence ID" value="NZ_BAAAGX010000007.1"/>
</dbReference>
<dbReference type="Proteomes" id="UP001500967">
    <property type="component" value="Unassembled WGS sequence"/>
</dbReference>
<evidence type="ECO:0008006" key="4">
    <source>
        <dbReference type="Google" id="ProtNLM"/>
    </source>
</evidence>
<dbReference type="PANTHER" id="PTHR19879">
    <property type="entry name" value="TRANSCRIPTION INITIATION FACTOR TFIID"/>
    <property type="match status" value="1"/>
</dbReference>
<accession>A0ABP3DP38</accession>
<evidence type="ECO:0000256" key="1">
    <source>
        <dbReference type="PROSITE-ProRule" id="PRU00221"/>
    </source>
</evidence>
<dbReference type="SUPFAM" id="SSF50998">
    <property type="entry name" value="Quinoprotein alcohol dehydrogenase-like"/>
    <property type="match status" value="1"/>
</dbReference>
<evidence type="ECO:0000313" key="3">
    <source>
        <dbReference type="Proteomes" id="UP001500967"/>
    </source>
</evidence>
<dbReference type="PROSITE" id="PS50082">
    <property type="entry name" value="WD_REPEATS_2"/>
    <property type="match status" value="1"/>
</dbReference>
<gene>
    <name evidence="2" type="ORF">GCM10009539_20650</name>
</gene>
<name>A0ABP3DP38_9ACTN</name>
<reference evidence="3" key="1">
    <citation type="journal article" date="2019" name="Int. J. Syst. Evol. Microbiol.">
        <title>The Global Catalogue of Microorganisms (GCM) 10K type strain sequencing project: providing services to taxonomists for standard genome sequencing and annotation.</title>
        <authorList>
            <consortium name="The Broad Institute Genomics Platform"/>
            <consortium name="The Broad Institute Genome Sequencing Center for Infectious Disease"/>
            <person name="Wu L."/>
            <person name="Ma J."/>
        </authorList>
    </citation>
    <scope>NUCLEOTIDE SEQUENCE [LARGE SCALE GENOMIC DNA]</scope>
    <source>
        <strain evidence="3">JCM 10425</strain>
    </source>
</reference>
<dbReference type="InterPro" id="IPR001680">
    <property type="entry name" value="WD40_rpt"/>
</dbReference>
<organism evidence="2 3">
    <name type="scientific">Cryptosporangium japonicum</name>
    <dbReference type="NCBI Taxonomy" id="80872"/>
    <lineage>
        <taxon>Bacteria</taxon>
        <taxon>Bacillati</taxon>
        <taxon>Actinomycetota</taxon>
        <taxon>Actinomycetes</taxon>
        <taxon>Cryptosporangiales</taxon>
        <taxon>Cryptosporangiaceae</taxon>
        <taxon>Cryptosporangium</taxon>
    </lineage>
</organism>
<keyword evidence="3" id="KW-1185">Reference proteome</keyword>